<proteinExistence type="predicted"/>
<accession>A0ABM1Z1J9</accession>
<evidence type="ECO:0000256" key="7">
    <source>
        <dbReference type="SAM" id="Phobius"/>
    </source>
</evidence>
<feature type="transmembrane region" description="Helical" evidence="7">
    <location>
        <begin position="464"/>
        <end position="484"/>
    </location>
</feature>
<feature type="compositionally biased region" description="Acidic residues" evidence="6">
    <location>
        <begin position="156"/>
        <end position="175"/>
    </location>
</feature>
<reference evidence="10" key="1">
    <citation type="journal article" date="2015" name="Proc. Natl. Acad. Sci. U.S.A.">
        <title>Genome sequence of the Asian Tiger mosquito, Aedes albopictus, reveals insights into its biology, genetics, and evolution.</title>
        <authorList>
            <person name="Chen X.G."/>
            <person name="Jiang X."/>
            <person name="Gu J."/>
            <person name="Xu M."/>
            <person name="Wu Y."/>
            <person name="Deng Y."/>
            <person name="Zhang C."/>
            <person name="Bonizzoni M."/>
            <person name="Dermauw W."/>
            <person name="Vontas J."/>
            <person name="Armbruster P."/>
            <person name="Huang X."/>
            <person name="Yang Y."/>
            <person name="Zhang H."/>
            <person name="He W."/>
            <person name="Peng H."/>
            <person name="Liu Y."/>
            <person name="Wu K."/>
            <person name="Chen J."/>
            <person name="Lirakis M."/>
            <person name="Topalis P."/>
            <person name="Van Leeuwen T."/>
            <person name="Hall A.B."/>
            <person name="Jiang X."/>
            <person name="Thorpe C."/>
            <person name="Mueller R.L."/>
            <person name="Sun C."/>
            <person name="Waterhouse R.M."/>
            <person name="Yan G."/>
            <person name="Tu Z.J."/>
            <person name="Fang X."/>
            <person name="James A.A."/>
        </authorList>
    </citation>
    <scope>NUCLEOTIDE SEQUENCE [LARGE SCALE GENOMIC DNA]</scope>
    <source>
        <strain evidence="10">Foshan</strain>
    </source>
</reference>
<name>A0ABM1Z1J9_AEDAL</name>
<reference evidence="9" key="2">
    <citation type="submission" date="2025-05" db="UniProtKB">
        <authorList>
            <consortium name="EnsemblMetazoa"/>
        </authorList>
    </citation>
    <scope>IDENTIFICATION</scope>
    <source>
        <strain evidence="9">Foshan</strain>
    </source>
</reference>
<evidence type="ECO:0000256" key="4">
    <source>
        <dbReference type="ARBA" id="ARBA00022989"/>
    </source>
</evidence>
<dbReference type="GeneID" id="109621841"/>
<evidence type="ECO:0000256" key="3">
    <source>
        <dbReference type="ARBA" id="ARBA00022692"/>
    </source>
</evidence>
<keyword evidence="2" id="KW-0813">Transport</keyword>
<dbReference type="CDD" id="cd01116">
    <property type="entry name" value="P_permease"/>
    <property type="match status" value="1"/>
</dbReference>
<dbReference type="RefSeq" id="XP_062705494.1">
    <property type="nucleotide sequence ID" value="XM_062849510.1"/>
</dbReference>
<dbReference type="PANTHER" id="PTHR43568:SF1">
    <property type="entry name" value="P PROTEIN"/>
    <property type="match status" value="1"/>
</dbReference>
<dbReference type="InterPro" id="IPR051475">
    <property type="entry name" value="Diverse_Ion_Transporter"/>
</dbReference>
<evidence type="ECO:0000313" key="9">
    <source>
        <dbReference type="EnsemblMetazoa" id="AALFPA23_014103.P20501"/>
    </source>
</evidence>
<feature type="transmembrane region" description="Helical" evidence="7">
    <location>
        <begin position="798"/>
        <end position="818"/>
    </location>
</feature>
<feature type="region of interest" description="Disordered" evidence="6">
    <location>
        <begin position="128"/>
        <end position="178"/>
    </location>
</feature>
<dbReference type="RefSeq" id="XP_062705492.1">
    <property type="nucleotide sequence ID" value="XM_062849508.1"/>
</dbReference>
<dbReference type="RefSeq" id="XP_062705489.1">
    <property type="nucleotide sequence ID" value="XM_062849505.1"/>
</dbReference>
<dbReference type="EnsemblMetazoa" id="AALFPA23_014103.R20505">
    <property type="protein sequence ID" value="AALFPA23_014103.P20505"/>
    <property type="gene ID" value="AALFPA23_014103"/>
</dbReference>
<evidence type="ECO:0000256" key="2">
    <source>
        <dbReference type="ARBA" id="ARBA00022448"/>
    </source>
</evidence>
<feature type="transmembrane region" description="Helical" evidence="7">
    <location>
        <begin position="587"/>
        <end position="611"/>
    </location>
</feature>
<organism evidence="9 10">
    <name type="scientific">Aedes albopictus</name>
    <name type="common">Asian tiger mosquito</name>
    <name type="synonym">Stegomyia albopicta</name>
    <dbReference type="NCBI Taxonomy" id="7160"/>
    <lineage>
        <taxon>Eukaryota</taxon>
        <taxon>Metazoa</taxon>
        <taxon>Ecdysozoa</taxon>
        <taxon>Arthropoda</taxon>
        <taxon>Hexapoda</taxon>
        <taxon>Insecta</taxon>
        <taxon>Pterygota</taxon>
        <taxon>Neoptera</taxon>
        <taxon>Endopterygota</taxon>
        <taxon>Diptera</taxon>
        <taxon>Nematocera</taxon>
        <taxon>Culicoidea</taxon>
        <taxon>Culicidae</taxon>
        <taxon>Culicinae</taxon>
        <taxon>Aedini</taxon>
        <taxon>Aedes</taxon>
        <taxon>Stegomyia</taxon>
    </lineage>
</organism>
<evidence type="ECO:0000256" key="1">
    <source>
        <dbReference type="ARBA" id="ARBA00004141"/>
    </source>
</evidence>
<keyword evidence="3 7" id="KW-0812">Transmembrane</keyword>
<comment type="subcellular location">
    <subcellularLocation>
        <location evidence="1">Membrane</location>
        <topology evidence="1">Multi-pass membrane protein</topology>
    </subcellularLocation>
</comment>
<dbReference type="EnsemblMetazoa" id="AALFPA23_014103.R20499">
    <property type="protein sequence ID" value="AALFPA23_014103.P20499"/>
    <property type="gene ID" value="AALFPA23_014103"/>
</dbReference>
<dbReference type="Pfam" id="PF03600">
    <property type="entry name" value="CitMHS"/>
    <property type="match status" value="1"/>
</dbReference>
<keyword evidence="4 7" id="KW-1133">Transmembrane helix</keyword>
<dbReference type="EnsemblMetazoa" id="AALFPA23_014103.R20502">
    <property type="protein sequence ID" value="AALFPA23_014103.P20502"/>
    <property type="gene ID" value="AALFPA23_014103"/>
</dbReference>
<dbReference type="RefSeq" id="XP_062705488.1">
    <property type="nucleotide sequence ID" value="XM_062849504.1"/>
</dbReference>
<feature type="transmembrane region" description="Helical" evidence="7">
    <location>
        <begin position="891"/>
        <end position="916"/>
    </location>
</feature>
<dbReference type="InterPro" id="IPR004680">
    <property type="entry name" value="Cit_transptr-like_dom"/>
</dbReference>
<dbReference type="EnsemblMetazoa" id="AALFPA23_014103.R20503">
    <property type="protein sequence ID" value="AALFPA23_014103.P20503"/>
    <property type="gene ID" value="AALFPA23_014103"/>
</dbReference>
<sequence length="917" mass="102360">MDYLDKLNLFRRRRNPPSDTTETSTTGGGSVSSPTIVLSPASPSAGEISTTSSSGEPSGGAGGAPEKKRKKKTKRKRTVSVVPISEVTEASLELWRTLPTKIRQDPSMVSFQQVELEHARLHASIHSYSRGPSPVEANFSSIAGDDHEDSFPDIQPMDDDEDEGEEEEEDDEDNGNEFITINVTNEQGENKELEHIKEKKEIPKPHVHHLAGHYIGNITPPKHDDIDTGQNHLDEDHPFRKYSKIICLFITWMVIIAFLVVKDEKMVHTKHLSIPAGKTKAYILPKLPLSSNVKFGLEGTFLSEQYTNITEHYLAIYLQSLTSTLEGNESEVVNSDSVQNISDPWYVPIVHPYLFDSAPIIKKQHSFDISDNNFERIHAQSSAVRMMVRSNIKTSIPIAVRYDQSPVNRDIGVIYAAFVLIFLYALIIWEVVHRTFAAVIASTLAISILAALDDRPTMEDIVGWIDVETILLLFSMMILVAILAETGIFDYLAVYIYKITNGKIWNLIHCLCICTTLISSFLDNVTTVLLMAPITIRLCEVMDMNPVPVLMAITVHANIGGTMTPVGDPPNIIITSNQYILKHGVTFLTFTAHMMVGVIIVVIATNIHLRLKYKNINNLRMHEPKELKELRRNIKVWERAAGKIPPYSKDANIVRETLMKKVRLLRHELKKKMTKGSVPEDLYRSTLEELQKEHPIKNKGLLIKSGVVCAFIISLFFLESIPELRRMSSGWAALLGVMLLLIISDKNDMDAVLSRIEWPTLLFFAAMFTLMEAVERMGLIDWIGHATESIIQSVSEDLRLAVAIIIILWISALTSAFVDSIPVTAMMVKIVVALSEKSTLGLPLQPLVWALAFGPCLGGNGTLVGASANVICAGIAEQHGYRFSFMDYFKLGFPIMLVSVIVTTGYLIMAHVVFAWH</sequence>
<evidence type="ECO:0000313" key="10">
    <source>
        <dbReference type="Proteomes" id="UP000069940"/>
    </source>
</evidence>
<feature type="compositionally biased region" description="Low complexity" evidence="6">
    <location>
        <begin position="17"/>
        <end position="35"/>
    </location>
</feature>
<dbReference type="PANTHER" id="PTHR43568">
    <property type="entry name" value="P PROTEIN"/>
    <property type="match status" value="1"/>
</dbReference>
<feature type="transmembrane region" description="Helical" evidence="7">
    <location>
        <begin position="504"/>
        <end position="526"/>
    </location>
</feature>
<feature type="region of interest" description="Disordered" evidence="6">
    <location>
        <begin position="1"/>
        <end position="82"/>
    </location>
</feature>
<dbReference type="RefSeq" id="XP_062705493.1">
    <property type="nucleotide sequence ID" value="XM_062849509.1"/>
</dbReference>
<feature type="transmembrane region" description="Helical" evidence="7">
    <location>
        <begin position="756"/>
        <end position="774"/>
    </location>
</feature>
<dbReference type="EnsemblMetazoa" id="AALFPA23_014103.R20500">
    <property type="protein sequence ID" value="AALFPA23_014103.P20500"/>
    <property type="gene ID" value="AALFPA23_014103"/>
</dbReference>
<protein>
    <recommendedName>
        <fullName evidence="8">Citrate transporter-like domain-containing protein</fullName>
    </recommendedName>
</protein>
<feature type="transmembrane region" description="Helical" evidence="7">
    <location>
        <begin position="701"/>
        <end position="721"/>
    </location>
</feature>
<keyword evidence="5 7" id="KW-0472">Membrane</keyword>
<evidence type="ECO:0000259" key="8">
    <source>
        <dbReference type="Pfam" id="PF03600"/>
    </source>
</evidence>
<feature type="transmembrane region" description="Helical" evidence="7">
    <location>
        <begin position="727"/>
        <end position="744"/>
    </location>
</feature>
<feature type="compositionally biased region" description="Low complexity" evidence="6">
    <location>
        <begin position="42"/>
        <end position="56"/>
    </location>
</feature>
<dbReference type="EnsemblMetazoa" id="AALFPA23_014103.R20506">
    <property type="protein sequence ID" value="AALFPA23_014103.P20506"/>
    <property type="gene ID" value="AALFPA23_014103"/>
</dbReference>
<feature type="transmembrane region" description="Helical" evidence="7">
    <location>
        <begin position="242"/>
        <end position="261"/>
    </location>
</feature>
<feature type="compositionally biased region" description="Basic residues" evidence="6">
    <location>
        <begin position="67"/>
        <end position="78"/>
    </location>
</feature>
<dbReference type="EnsemblMetazoa" id="AALFPA23_014103.R20501">
    <property type="protein sequence ID" value="AALFPA23_014103.P20501"/>
    <property type="gene ID" value="AALFPA23_014103"/>
</dbReference>
<feature type="transmembrane region" description="Helical" evidence="7">
    <location>
        <begin position="411"/>
        <end position="429"/>
    </location>
</feature>
<evidence type="ECO:0000256" key="5">
    <source>
        <dbReference type="ARBA" id="ARBA00023136"/>
    </source>
</evidence>
<evidence type="ECO:0000256" key="6">
    <source>
        <dbReference type="SAM" id="MobiDB-lite"/>
    </source>
</evidence>
<dbReference type="RefSeq" id="XP_062705490.1">
    <property type="nucleotide sequence ID" value="XM_062849506.1"/>
</dbReference>
<feature type="domain" description="Citrate transporter-like" evidence="8">
    <location>
        <begin position="424"/>
        <end position="854"/>
    </location>
</feature>
<keyword evidence="10" id="KW-1185">Reference proteome</keyword>
<dbReference type="RefSeq" id="XP_062705491.1">
    <property type="nucleotide sequence ID" value="XM_062849507.1"/>
</dbReference>
<dbReference type="Proteomes" id="UP000069940">
    <property type="component" value="Unassembled WGS sequence"/>
</dbReference>